<evidence type="ECO:0000313" key="2">
    <source>
        <dbReference type="EMBL" id="KAG5672026.1"/>
    </source>
</evidence>
<protein>
    <submittedName>
        <fullName evidence="2">Uncharacterized protein</fullName>
    </submittedName>
</protein>
<feature type="compositionally biased region" description="Low complexity" evidence="1">
    <location>
        <begin position="64"/>
        <end position="99"/>
    </location>
</feature>
<feature type="region of interest" description="Disordered" evidence="1">
    <location>
        <begin position="22"/>
        <end position="101"/>
    </location>
</feature>
<dbReference type="Proteomes" id="UP001107558">
    <property type="component" value="Chromosome 3"/>
</dbReference>
<evidence type="ECO:0000256" key="1">
    <source>
        <dbReference type="SAM" id="MobiDB-lite"/>
    </source>
</evidence>
<keyword evidence="3" id="KW-1185">Reference proteome</keyword>
<organism evidence="2 3">
    <name type="scientific">Polypedilum vanderplanki</name>
    <name type="common">Sleeping chironomid midge</name>
    <dbReference type="NCBI Taxonomy" id="319348"/>
    <lineage>
        <taxon>Eukaryota</taxon>
        <taxon>Metazoa</taxon>
        <taxon>Ecdysozoa</taxon>
        <taxon>Arthropoda</taxon>
        <taxon>Hexapoda</taxon>
        <taxon>Insecta</taxon>
        <taxon>Pterygota</taxon>
        <taxon>Neoptera</taxon>
        <taxon>Endopterygota</taxon>
        <taxon>Diptera</taxon>
        <taxon>Nematocera</taxon>
        <taxon>Chironomoidea</taxon>
        <taxon>Chironomidae</taxon>
        <taxon>Chironominae</taxon>
        <taxon>Polypedilum</taxon>
        <taxon>Polypedilum</taxon>
    </lineage>
</organism>
<dbReference type="EMBL" id="JADBJN010000003">
    <property type="protein sequence ID" value="KAG5672026.1"/>
    <property type="molecule type" value="Genomic_DNA"/>
</dbReference>
<comment type="caution">
    <text evidence="2">The sequence shown here is derived from an EMBL/GenBank/DDBJ whole genome shotgun (WGS) entry which is preliminary data.</text>
</comment>
<reference evidence="2" key="1">
    <citation type="submission" date="2021-03" db="EMBL/GenBank/DDBJ databases">
        <title>Chromosome level genome of the anhydrobiotic midge Polypedilum vanderplanki.</title>
        <authorList>
            <person name="Yoshida Y."/>
            <person name="Kikawada T."/>
            <person name="Gusev O."/>
        </authorList>
    </citation>
    <scope>NUCLEOTIDE SEQUENCE</scope>
    <source>
        <strain evidence="2">NIAS01</strain>
        <tissue evidence="2">Whole body or cell culture</tissue>
    </source>
</reference>
<dbReference type="AlphaFoldDB" id="A0A9J6BQK2"/>
<evidence type="ECO:0000313" key="3">
    <source>
        <dbReference type="Proteomes" id="UP001107558"/>
    </source>
</evidence>
<name>A0A9J6BQK2_POLVA</name>
<proteinExistence type="predicted"/>
<accession>A0A9J6BQK2</accession>
<gene>
    <name evidence="2" type="ORF">PVAND_002188</name>
</gene>
<sequence length="184" mass="19664">MSQGLLLKKKEQHLQHQLMLQQQQINQHHSFPSPITPGYDKKALASPTSSSSSSCRFDTLNGNSTTVSTTEVTSSASLYSSPTSSSASTPSSAHSTSSSQRYGQYPFGDIYGTSGNFLSSSYASAAALGSHHDLTRSSCSALPSPTIYPPTPPPSSTPWLHHAWFGSMEAAGYMKTPKNNPFDN</sequence>